<reference evidence="2" key="1">
    <citation type="submission" date="2016-11" db="UniProtKB">
        <authorList>
            <consortium name="WormBaseParasite"/>
        </authorList>
    </citation>
    <scope>IDENTIFICATION</scope>
</reference>
<dbReference type="AlphaFoldDB" id="A0A1I8FRH0"/>
<proteinExistence type="predicted"/>
<dbReference type="Proteomes" id="UP000095280">
    <property type="component" value="Unplaced"/>
</dbReference>
<keyword evidence="1" id="KW-1185">Reference proteome</keyword>
<accession>A0A1I8FRH0</accession>
<name>A0A1I8FRH0_9PLAT</name>
<evidence type="ECO:0000313" key="2">
    <source>
        <dbReference type="WBParaSite" id="maker-unitig_43665-snap-gene-0.1-mRNA-1"/>
    </source>
</evidence>
<protein>
    <submittedName>
        <fullName evidence="2">Uncharacterized protein</fullName>
    </submittedName>
</protein>
<evidence type="ECO:0000313" key="1">
    <source>
        <dbReference type="Proteomes" id="UP000095280"/>
    </source>
</evidence>
<organism evidence="1 2">
    <name type="scientific">Macrostomum lignano</name>
    <dbReference type="NCBI Taxonomy" id="282301"/>
    <lineage>
        <taxon>Eukaryota</taxon>
        <taxon>Metazoa</taxon>
        <taxon>Spiralia</taxon>
        <taxon>Lophotrochozoa</taxon>
        <taxon>Platyhelminthes</taxon>
        <taxon>Rhabditophora</taxon>
        <taxon>Macrostomorpha</taxon>
        <taxon>Macrostomida</taxon>
        <taxon>Macrostomidae</taxon>
        <taxon>Macrostomum</taxon>
    </lineage>
</organism>
<dbReference type="WBParaSite" id="maker-unitig_43665-snap-gene-0.1-mRNA-1">
    <property type="protein sequence ID" value="maker-unitig_43665-snap-gene-0.1-mRNA-1"/>
    <property type="gene ID" value="maker-unitig_43665-snap-gene-0.1"/>
</dbReference>
<sequence>MNDSCPNYNLRRRLFGADDTAFHWRRRLQLKPSVAPGAAIPDASQQKSVLPFDPRELDAKHPEQAGRPASTETLQVGRLQFGRQCLSLESPHLGYLLWPSRPGGIDGCTLESLDPLHAACRQAARCPPGWCCAAAAACSFRRPRNAEAVGIARKMRATCWNLALFFSGPAPIVLAGRKLKARERLSEQLGERTGTAGRPVLGAD</sequence>